<keyword evidence="5" id="KW-0547">Nucleotide-binding</keyword>
<dbReference type="Gene3D" id="3.30.565.10">
    <property type="entry name" value="Histidine kinase-like ATPase, C-terminal domain"/>
    <property type="match status" value="2"/>
</dbReference>
<protein>
    <recommendedName>
        <fullName evidence="2">histidine kinase</fullName>
        <ecNumber evidence="2">2.7.13.3</ecNumber>
    </recommendedName>
</protein>
<evidence type="ECO:0000259" key="9">
    <source>
        <dbReference type="PROSITE" id="PS50109"/>
    </source>
</evidence>
<dbReference type="GO" id="GO:0005524">
    <property type="term" value="F:ATP binding"/>
    <property type="evidence" value="ECO:0007669"/>
    <property type="project" value="UniProtKB-KW"/>
</dbReference>
<sequence length="396" mass="43000">MQQGRSDMDIITVRIGAEADVPRVRQVSDTIAQAFGLESFAKTRMITAILEITRNALQHGGGGKVHFHAKADSASSWLIVRVKDQGGGLPAEMQFVKERRPFKASRNPSSGMGLGLSGVQRLADTFDLQSSSEGTCAELGFAIAANPKTIPALVEEAGLKLGELSDTDPISELSRQNRELAEAMAERELLIDEVHHRTGNNLALIISFIQLSKRNTQLAETREAMAQLEARVHSVAKVHQELQRAHLGEKVTLIPLLENVARHAQDAFSNPELDIVISVFGDPVVVQGAAAVDLGLIVNELITNAYKHAFNGLKEGRVDVSFERSLDSKEDGPRWELKVADNGIGMPEGVKRERSNSLGWRMIRAMSARHSGEIATVGGDGFATTITFPEDFANLA</sequence>
<proteinExistence type="predicted"/>
<reference evidence="10 11" key="1">
    <citation type="journal article" date="2015" name="Int. J. Syst. Evol. Microbiol.">
        <title>Erythrobacter atlanticus sp. nov., a bacterium from ocean sediment able to degrade polycyclic aromatic hydrocarbons.</title>
        <authorList>
            <person name="Zhuang L."/>
            <person name="Liu Y."/>
            <person name="Wang L."/>
            <person name="Wang W."/>
            <person name="Shao Z."/>
        </authorList>
    </citation>
    <scope>NUCLEOTIDE SEQUENCE [LARGE SCALE GENOMIC DNA]</scope>
    <source>
        <strain evidence="11">s21-N3</strain>
    </source>
</reference>
<evidence type="ECO:0000313" key="10">
    <source>
        <dbReference type="EMBL" id="ANC50457.1"/>
    </source>
</evidence>
<feature type="domain" description="Histidine kinase" evidence="9">
    <location>
        <begin position="193"/>
        <end position="392"/>
    </location>
</feature>
<organism evidence="10 11">
    <name type="scientific">Aurantiacibacter atlanticus</name>
    <dbReference type="NCBI Taxonomy" id="1648404"/>
    <lineage>
        <taxon>Bacteria</taxon>
        <taxon>Pseudomonadati</taxon>
        <taxon>Pseudomonadota</taxon>
        <taxon>Alphaproteobacteria</taxon>
        <taxon>Sphingomonadales</taxon>
        <taxon>Erythrobacteraceae</taxon>
        <taxon>Aurantiacibacter</taxon>
    </lineage>
</organism>
<dbReference type="PANTHER" id="PTHR41523:SF8">
    <property type="entry name" value="ETHYLENE RESPONSE SENSOR PROTEIN"/>
    <property type="match status" value="1"/>
</dbReference>
<evidence type="ECO:0000256" key="6">
    <source>
        <dbReference type="ARBA" id="ARBA00022777"/>
    </source>
</evidence>
<keyword evidence="3" id="KW-0597">Phosphoprotein</keyword>
<evidence type="ECO:0000313" key="11">
    <source>
        <dbReference type="Proteomes" id="UP000059113"/>
    </source>
</evidence>
<dbReference type="InterPro" id="IPR003594">
    <property type="entry name" value="HATPase_dom"/>
</dbReference>
<evidence type="ECO:0000256" key="4">
    <source>
        <dbReference type="ARBA" id="ARBA00022679"/>
    </source>
</evidence>
<dbReference type="GO" id="GO:0004673">
    <property type="term" value="F:protein histidine kinase activity"/>
    <property type="evidence" value="ECO:0007669"/>
    <property type="project" value="UniProtKB-EC"/>
</dbReference>
<dbReference type="PROSITE" id="PS50109">
    <property type="entry name" value="HIS_KIN"/>
    <property type="match status" value="1"/>
</dbReference>
<dbReference type="SMART" id="SM00387">
    <property type="entry name" value="HATPase_c"/>
    <property type="match status" value="2"/>
</dbReference>
<reference evidence="11" key="2">
    <citation type="submission" date="2015-04" db="EMBL/GenBank/DDBJ databases">
        <title>The complete genome sequence of Erythrobacter sp. s21-N3.</title>
        <authorList>
            <person name="Zhuang L."/>
            <person name="Liu Y."/>
            <person name="Shao Z."/>
        </authorList>
    </citation>
    <scope>NUCLEOTIDE SEQUENCE [LARGE SCALE GENOMIC DNA]</scope>
    <source>
        <strain evidence="11">s21-N3</strain>
    </source>
</reference>
<dbReference type="Proteomes" id="UP000059113">
    <property type="component" value="Chromosome"/>
</dbReference>
<evidence type="ECO:0000256" key="1">
    <source>
        <dbReference type="ARBA" id="ARBA00000085"/>
    </source>
</evidence>
<name>A0A168M276_9SPHN</name>
<feature type="coiled-coil region" evidence="8">
    <location>
        <begin position="170"/>
        <end position="245"/>
    </location>
</feature>
<keyword evidence="8" id="KW-0175">Coiled coil</keyword>
<dbReference type="InterPro" id="IPR011495">
    <property type="entry name" value="Sig_transdc_His_kin_sub2_dim/P"/>
</dbReference>
<dbReference type="STRING" id="1648404.CP97_14771"/>
<dbReference type="EMBL" id="CP011310">
    <property type="protein sequence ID" value="ANC50457.1"/>
    <property type="molecule type" value="Genomic_DNA"/>
</dbReference>
<keyword evidence="6 10" id="KW-0418">Kinase</keyword>
<keyword evidence="4" id="KW-0808">Transferase</keyword>
<dbReference type="Pfam" id="PF02518">
    <property type="entry name" value="HATPase_c"/>
    <property type="match status" value="2"/>
</dbReference>
<dbReference type="EC" id="2.7.13.3" evidence="2"/>
<dbReference type="SUPFAM" id="SSF55874">
    <property type="entry name" value="ATPase domain of HSP90 chaperone/DNA topoisomerase II/histidine kinase"/>
    <property type="match status" value="2"/>
</dbReference>
<dbReference type="PANTHER" id="PTHR41523">
    <property type="entry name" value="TWO-COMPONENT SYSTEM SENSOR PROTEIN"/>
    <property type="match status" value="1"/>
</dbReference>
<dbReference type="InterPro" id="IPR036890">
    <property type="entry name" value="HATPase_C_sf"/>
</dbReference>
<dbReference type="InterPro" id="IPR005467">
    <property type="entry name" value="His_kinase_dom"/>
</dbReference>
<keyword evidence="11" id="KW-1185">Reference proteome</keyword>
<evidence type="ECO:0000256" key="5">
    <source>
        <dbReference type="ARBA" id="ARBA00022741"/>
    </source>
</evidence>
<keyword evidence="7" id="KW-0067">ATP-binding</keyword>
<gene>
    <name evidence="10" type="ORF">CP97_14771</name>
</gene>
<dbReference type="OrthoDB" id="136506at2"/>
<dbReference type="Pfam" id="PF07568">
    <property type="entry name" value="HisKA_2"/>
    <property type="match status" value="1"/>
</dbReference>
<accession>A0A168M276</accession>
<evidence type="ECO:0000256" key="2">
    <source>
        <dbReference type="ARBA" id="ARBA00012438"/>
    </source>
</evidence>
<dbReference type="AlphaFoldDB" id="A0A168M276"/>
<comment type="catalytic activity">
    <reaction evidence="1">
        <text>ATP + protein L-histidine = ADP + protein N-phospho-L-histidine.</text>
        <dbReference type="EC" id="2.7.13.3"/>
    </reaction>
</comment>
<evidence type="ECO:0000256" key="8">
    <source>
        <dbReference type="SAM" id="Coils"/>
    </source>
</evidence>
<dbReference type="Gene3D" id="3.30.450.20">
    <property type="entry name" value="PAS domain"/>
    <property type="match status" value="1"/>
</dbReference>
<evidence type="ECO:0000256" key="7">
    <source>
        <dbReference type="ARBA" id="ARBA00022840"/>
    </source>
</evidence>
<dbReference type="KEGG" id="ery:CP97_14771"/>
<evidence type="ECO:0000256" key="3">
    <source>
        <dbReference type="ARBA" id="ARBA00022553"/>
    </source>
</evidence>